<dbReference type="RefSeq" id="WP_151759643.1">
    <property type="nucleotide sequence ID" value="NZ_BKZW01000005.1"/>
</dbReference>
<dbReference type="AlphaFoldDB" id="A0A5J4L001"/>
<proteinExistence type="predicted"/>
<dbReference type="EMBL" id="BKZW01000005">
    <property type="protein sequence ID" value="GER92081.1"/>
    <property type="molecule type" value="Genomic_DNA"/>
</dbReference>
<evidence type="ECO:0000256" key="1">
    <source>
        <dbReference type="ARBA" id="ARBA00022737"/>
    </source>
</evidence>
<dbReference type="PANTHER" id="PTHR47485:SF1">
    <property type="entry name" value="THYLAKOID LUMENAL 17.4 KDA PROTEIN, CHLOROPLASTIC"/>
    <property type="match status" value="1"/>
</dbReference>
<dbReference type="Proteomes" id="UP000326912">
    <property type="component" value="Unassembled WGS sequence"/>
</dbReference>
<accession>A0A5J4L001</accession>
<evidence type="ECO:0008006" key="4">
    <source>
        <dbReference type="Google" id="ProtNLM"/>
    </source>
</evidence>
<dbReference type="PANTHER" id="PTHR47485">
    <property type="entry name" value="THYLAKOID LUMENAL 17.4 KDA PROTEIN, CHLOROPLASTIC"/>
    <property type="match status" value="1"/>
</dbReference>
<gene>
    <name evidence="2" type="ORF">KDW_62430</name>
</gene>
<name>A0A5J4L001_9CHLR</name>
<sequence length="249" mass="28514">MTDIILITLVTITCLIVLWLALTAARRQKQGVEKLHSQLQAWTKAQEMRRKRWEEQQQKDHANLEVRLMAHIEHLHLEERRRKVQETERAVYELSHLPRIEDTPLPPKIQQTDPIYTIPHMVRSFHGANLVGYDLSYRYLRNADLRNADLSQTNLFMADLTGACLRGAKLTQADLSAANFMHADLTGADLSEANTLVTDFFDAILVGANLRNTRNLTSEQIRGAIVDRTTELDPKIDITLPRIPRIALH</sequence>
<dbReference type="InterPro" id="IPR001646">
    <property type="entry name" value="5peptide_repeat"/>
</dbReference>
<organism evidence="2 3">
    <name type="scientific">Dictyobacter vulcani</name>
    <dbReference type="NCBI Taxonomy" id="2607529"/>
    <lineage>
        <taxon>Bacteria</taxon>
        <taxon>Bacillati</taxon>
        <taxon>Chloroflexota</taxon>
        <taxon>Ktedonobacteria</taxon>
        <taxon>Ktedonobacterales</taxon>
        <taxon>Dictyobacteraceae</taxon>
        <taxon>Dictyobacter</taxon>
    </lineage>
</organism>
<dbReference type="Pfam" id="PF00805">
    <property type="entry name" value="Pentapeptide"/>
    <property type="match status" value="1"/>
</dbReference>
<evidence type="ECO:0000313" key="3">
    <source>
        <dbReference type="Proteomes" id="UP000326912"/>
    </source>
</evidence>
<evidence type="ECO:0000313" key="2">
    <source>
        <dbReference type="EMBL" id="GER92081.1"/>
    </source>
</evidence>
<comment type="caution">
    <text evidence="2">The sequence shown here is derived from an EMBL/GenBank/DDBJ whole genome shotgun (WGS) entry which is preliminary data.</text>
</comment>
<keyword evidence="3" id="KW-1185">Reference proteome</keyword>
<dbReference type="SUPFAM" id="SSF141571">
    <property type="entry name" value="Pentapeptide repeat-like"/>
    <property type="match status" value="1"/>
</dbReference>
<protein>
    <recommendedName>
        <fullName evidence="4">Pentapeptide repeat-containing protein</fullName>
    </recommendedName>
</protein>
<reference evidence="2 3" key="1">
    <citation type="submission" date="2019-10" db="EMBL/GenBank/DDBJ databases">
        <title>Dictyobacter vulcani sp. nov., within the class Ktedonobacteria, isolated from soil of volcanic Mt. Zao.</title>
        <authorList>
            <person name="Zheng Y."/>
            <person name="Wang C.M."/>
            <person name="Sakai Y."/>
            <person name="Abe K."/>
            <person name="Yokota A."/>
            <person name="Yabe S."/>
        </authorList>
    </citation>
    <scope>NUCLEOTIDE SEQUENCE [LARGE SCALE GENOMIC DNA]</scope>
    <source>
        <strain evidence="2 3">W12</strain>
    </source>
</reference>
<keyword evidence="1" id="KW-0677">Repeat</keyword>
<dbReference type="Gene3D" id="2.160.20.80">
    <property type="entry name" value="E3 ubiquitin-protein ligase SopA"/>
    <property type="match status" value="1"/>
</dbReference>